<dbReference type="PANTHER" id="PTHR30204:SF69">
    <property type="entry name" value="MERR-FAMILY TRANSCRIPTIONAL REGULATOR"/>
    <property type="match status" value="1"/>
</dbReference>
<evidence type="ECO:0000259" key="5">
    <source>
        <dbReference type="PROSITE" id="PS50937"/>
    </source>
</evidence>
<proteinExistence type="predicted"/>
<keyword evidence="7" id="KW-1185">Reference proteome</keyword>
<dbReference type="Gene3D" id="1.10.1660.10">
    <property type="match status" value="1"/>
</dbReference>
<dbReference type="GO" id="GO:0003700">
    <property type="term" value="F:DNA-binding transcription factor activity"/>
    <property type="evidence" value="ECO:0007669"/>
    <property type="project" value="InterPro"/>
</dbReference>
<dbReference type="PROSITE" id="PS00552">
    <property type="entry name" value="HTH_MERR_1"/>
    <property type="match status" value="1"/>
</dbReference>
<dbReference type="CDD" id="cd01282">
    <property type="entry name" value="HTH_MerR-like_sg3"/>
    <property type="match status" value="1"/>
</dbReference>
<reference evidence="7" key="1">
    <citation type="submission" date="2017-05" db="EMBL/GenBank/DDBJ databases">
        <authorList>
            <person name="Sharma S."/>
            <person name="Sidhu C."/>
            <person name="Pinnaka A.K."/>
        </authorList>
    </citation>
    <scope>NUCLEOTIDE SEQUENCE [LARGE SCALE GENOMIC DNA]</scope>
    <source>
        <strain evidence="7">AK93</strain>
    </source>
</reference>
<dbReference type="PANTHER" id="PTHR30204">
    <property type="entry name" value="REDOX-CYCLING DRUG-SENSING TRANSCRIPTIONAL ACTIVATOR SOXR"/>
    <property type="match status" value="1"/>
</dbReference>
<evidence type="ECO:0000313" key="6">
    <source>
        <dbReference type="EMBL" id="RFA33240.1"/>
    </source>
</evidence>
<dbReference type="SMART" id="SM00422">
    <property type="entry name" value="HTH_MERR"/>
    <property type="match status" value="1"/>
</dbReference>
<evidence type="ECO:0000256" key="4">
    <source>
        <dbReference type="ARBA" id="ARBA00023163"/>
    </source>
</evidence>
<organism evidence="6 7">
    <name type="scientific">Alkalilimnicola ehrlichii</name>
    <dbReference type="NCBI Taxonomy" id="351052"/>
    <lineage>
        <taxon>Bacteria</taxon>
        <taxon>Pseudomonadati</taxon>
        <taxon>Pseudomonadota</taxon>
        <taxon>Gammaproteobacteria</taxon>
        <taxon>Chromatiales</taxon>
        <taxon>Ectothiorhodospiraceae</taxon>
        <taxon>Alkalilimnicola</taxon>
    </lineage>
</organism>
<dbReference type="GO" id="GO:0003677">
    <property type="term" value="F:DNA binding"/>
    <property type="evidence" value="ECO:0007669"/>
    <property type="project" value="UniProtKB-KW"/>
</dbReference>
<evidence type="ECO:0000256" key="3">
    <source>
        <dbReference type="ARBA" id="ARBA00023125"/>
    </source>
</evidence>
<feature type="domain" description="HTH merR-type" evidence="5">
    <location>
        <begin position="1"/>
        <end position="68"/>
    </location>
</feature>
<dbReference type="Pfam" id="PF13411">
    <property type="entry name" value="MerR_1"/>
    <property type="match status" value="1"/>
</dbReference>
<dbReference type="PROSITE" id="PS50937">
    <property type="entry name" value="HTH_MERR_2"/>
    <property type="match status" value="1"/>
</dbReference>
<dbReference type="OrthoDB" id="9808480at2"/>
<dbReference type="Proteomes" id="UP000256763">
    <property type="component" value="Unassembled WGS sequence"/>
</dbReference>
<keyword evidence="4" id="KW-0804">Transcription</keyword>
<dbReference type="InterPro" id="IPR000551">
    <property type="entry name" value="MerR-type_HTH_dom"/>
</dbReference>
<keyword evidence="2" id="KW-0805">Transcription regulation</keyword>
<keyword evidence="3" id="KW-0238">DNA-binding</keyword>
<comment type="caution">
    <text evidence="6">The sequence shown here is derived from an EMBL/GenBank/DDBJ whole genome shotgun (WGS) entry which is preliminary data.</text>
</comment>
<evidence type="ECO:0000313" key="7">
    <source>
        <dbReference type="Proteomes" id="UP000256763"/>
    </source>
</evidence>
<gene>
    <name evidence="6" type="ORF">CAL65_17885</name>
</gene>
<accession>A0A3E0WJS2</accession>
<dbReference type="PRINTS" id="PR00040">
    <property type="entry name" value="HTHMERR"/>
</dbReference>
<dbReference type="InterPro" id="IPR047057">
    <property type="entry name" value="MerR_fam"/>
</dbReference>
<dbReference type="SUPFAM" id="SSF46955">
    <property type="entry name" value="Putative DNA-binding domain"/>
    <property type="match status" value="1"/>
</dbReference>
<evidence type="ECO:0000256" key="2">
    <source>
        <dbReference type="ARBA" id="ARBA00023015"/>
    </source>
</evidence>
<protein>
    <submittedName>
        <fullName evidence="6">MerR family transcriptional regulator</fullName>
    </submittedName>
</protein>
<dbReference type="InterPro" id="IPR009061">
    <property type="entry name" value="DNA-bd_dom_put_sf"/>
</dbReference>
<evidence type="ECO:0000256" key="1">
    <source>
        <dbReference type="ARBA" id="ARBA00022491"/>
    </source>
</evidence>
<dbReference type="AlphaFoldDB" id="A0A3E0WJS2"/>
<keyword evidence="1" id="KW-0678">Repressor</keyword>
<dbReference type="RefSeq" id="WP_116303476.1">
    <property type="nucleotide sequence ID" value="NZ_NFZV01000022.1"/>
</dbReference>
<name>A0A3E0WJS2_9GAMM</name>
<sequence>MKIGELSKRTGVSIRMLRYYETEGLLKPKYTTSGYRDYAPDEVQTVERIKLLGAAGMTLATIRQFLPCVRGEGLAFEPCDELRNVLHEQIRLADQKMTKIAQSRKVLESFLYEIEQA</sequence>
<dbReference type="EMBL" id="NFZW01000022">
    <property type="protein sequence ID" value="RFA33240.1"/>
    <property type="molecule type" value="Genomic_DNA"/>
</dbReference>